<protein>
    <recommendedName>
        <fullName evidence="4">RING-type domain-containing protein</fullName>
    </recommendedName>
</protein>
<evidence type="ECO:0000313" key="3">
    <source>
        <dbReference type="Proteomes" id="UP000265703"/>
    </source>
</evidence>
<gene>
    <name evidence="2" type="ORF">C1645_840506</name>
</gene>
<accession>A0A397S457</accession>
<feature type="region of interest" description="Disordered" evidence="1">
    <location>
        <begin position="245"/>
        <end position="284"/>
    </location>
</feature>
<dbReference type="AlphaFoldDB" id="A0A397S457"/>
<sequence>MDPIGNTQSRDIYEVQPRCNKTLKLLALYILKHLPKDILREELDILLIKSNEAIPDYGPCMECDIPILTEDPPRSLVLNVCGDMIHQTCAKKIHKYGTLFCSCGKADNSDPLLPFQYSIVDYDGREKSSISESERPSLVNLKNLGYNILIVSMMKLVASQSAGISPLPELMGRFALSSPPIRMGGIESTASQQLRNPPKLLIYLTCMHIIHYNCIDNPQKLCPICPSTNVMETDDMETDDDKIVTNNLKTQSSSTTQNKRTMNPVSTEKSFSKKQKTSTNDGESPTLKRLIKELAMPSSASKLENMFDRFKSLHKEHKAQRMLVKEVTKQLPSNLSKNTIEKRIERARKIYNLFSTIGYSDEMPEMWCSRVRYPFIENNPKYFSKNRFIQMIERVYIDGEFKAGRCSFNIYCTVCDSLVFIHKNTIECANKHLNKCIAKTAKKHLAYSNPVQKKGGRIASELNKDEIYEICDKFTDFHSQAFKLRPETWVKQVWNMVRNDGTPDEKKFLGIDLSIKKAPDNYISNNVDKKKEQLSNRLCLISYIVAFIELHWQGYRIVKYSGWTYMLKSSEYVLKNNYFKSEYFTIEGKLSIIDFSDLNNNDDDQT</sequence>
<evidence type="ECO:0008006" key="4">
    <source>
        <dbReference type="Google" id="ProtNLM"/>
    </source>
</evidence>
<comment type="caution">
    <text evidence="2">The sequence shown here is derived from an EMBL/GenBank/DDBJ whole genome shotgun (WGS) entry which is preliminary data.</text>
</comment>
<name>A0A397S457_9GLOM</name>
<organism evidence="2 3">
    <name type="scientific">Glomus cerebriforme</name>
    <dbReference type="NCBI Taxonomy" id="658196"/>
    <lineage>
        <taxon>Eukaryota</taxon>
        <taxon>Fungi</taxon>
        <taxon>Fungi incertae sedis</taxon>
        <taxon>Mucoromycota</taxon>
        <taxon>Glomeromycotina</taxon>
        <taxon>Glomeromycetes</taxon>
        <taxon>Glomerales</taxon>
        <taxon>Glomeraceae</taxon>
        <taxon>Glomus</taxon>
    </lineage>
</organism>
<dbReference type="OrthoDB" id="2425101at2759"/>
<evidence type="ECO:0000256" key="1">
    <source>
        <dbReference type="SAM" id="MobiDB-lite"/>
    </source>
</evidence>
<feature type="compositionally biased region" description="Polar residues" evidence="1">
    <location>
        <begin position="245"/>
        <end position="269"/>
    </location>
</feature>
<evidence type="ECO:0000313" key="2">
    <source>
        <dbReference type="EMBL" id="RIA79516.1"/>
    </source>
</evidence>
<reference evidence="2 3" key="1">
    <citation type="submission" date="2018-06" db="EMBL/GenBank/DDBJ databases">
        <title>Comparative genomics reveals the genomic features of Rhizophagus irregularis, R. cerebriforme, R. diaphanum and Gigaspora rosea, and their symbiotic lifestyle signature.</title>
        <authorList>
            <person name="Morin E."/>
            <person name="San Clemente H."/>
            <person name="Chen E.C.H."/>
            <person name="De La Providencia I."/>
            <person name="Hainaut M."/>
            <person name="Kuo A."/>
            <person name="Kohler A."/>
            <person name="Murat C."/>
            <person name="Tang N."/>
            <person name="Roy S."/>
            <person name="Loubradou J."/>
            <person name="Henrissat B."/>
            <person name="Grigoriev I.V."/>
            <person name="Corradi N."/>
            <person name="Roux C."/>
            <person name="Martin F.M."/>
        </authorList>
    </citation>
    <scope>NUCLEOTIDE SEQUENCE [LARGE SCALE GENOMIC DNA]</scope>
    <source>
        <strain evidence="2 3">DAOM 227022</strain>
    </source>
</reference>
<dbReference type="Proteomes" id="UP000265703">
    <property type="component" value="Unassembled WGS sequence"/>
</dbReference>
<dbReference type="EMBL" id="QKYT01001260">
    <property type="protein sequence ID" value="RIA79516.1"/>
    <property type="molecule type" value="Genomic_DNA"/>
</dbReference>
<proteinExistence type="predicted"/>
<keyword evidence="3" id="KW-1185">Reference proteome</keyword>